<dbReference type="InterPro" id="IPR050275">
    <property type="entry name" value="PGM_Phosphatase"/>
</dbReference>
<dbReference type="STRING" id="37928.SAMN04489742_2995"/>
<dbReference type="PANTHER" id="PTHR48100:SF51">
    <property type="entry name" value="PHOSPHOGLYCERATE MUTASE"/>
    <property type="match status" value="1"/>
</dbReference>
<dbReference type="Proteomes" id="UP000181917">
    <property type="component" value="Unassembled WGS sequence"/>
</dbReference>
<dbReference type="RefSeq" id="WP_074701127.1">
    <property type="nucleotide sequence ID" value="NZ_CP018863.1"/>
</dbReference>
<dbReference type="CDD" id="cd07067">
    <property type="entry name" value="HP_PGM_like"/>
    <property type="match status" value="1"/>
</dbReference>
<proteinExistence type="predicted"/>
<accession>A0A1H1ELQ2</accession>
<dbReference type="OrthoDB" id="3215466at2"/>
<dbReference type="Pfam" id="PF00300">
    <property type="entry name" value="His_Phos_1"/>
    <property type="match status" value="1"/>
</dbReference>
<dbReference type="SUPFAM" id="SSF53254">
    <property type="entry name" value="Phosphoglycerate mutase-like"/>
    <property type="match status" value="1"/>
</dbReference>
<dbReference type="GO" id="GO:0016791">
    <property type="term" value="F:phosphatase activity"/>
    <property type="evidence" value="ECO:0007669"/>
    <property type="project" value="TreeGrafter"/>
</dbReference>
<organism evidence="1 2">
    <name type="scientific">Crystallibacter crystallopoietes</name>
    <dbReference type="NCBI Taxonomy" id="37928"/>
    <lineage>
        <taxon>Bacteria</taxon>
        <taxon>Bacillati</taxon>
        <taxon>Actinomycetota</taxon>
        <taxon>Actinomycetes</taxon>
        <taxon>Micrococcales</taxon>
        <taxon>Micrococcaceae</taxon>
        <taxon>Crystallibacter</taxon>
    </lineage>
</organism>
<protein>
    <submittedName>
        <fullName evidence="1">Broad specificity phosphatase PhoE</fullName>
    </submittedName>
</protein>
<dbReference type="Gene3D" id="3.40.50.1240">
    <property type="entry name" value="Phosphoglycerate mutase-like"/>
    <property type="match status" value="1"/>
</dbReference>
<sequence>MPLSTVHLLRHGEVHNPDRVLYGRLPNFRLSELGREMAQRAADYFAQRAEDGAKISYLVASPLTRAQETAQPTAAALGLEIVTDERIIEAENHFEGLSDVKRHLRDPRHWRYLRNPMLPSWGEPYSGQVARVMEAVEDARRAAVERGGEGAEAVLVSHQLPIWVTRLAAEQRRLWHDPRRRQCTLTSVTSLKFDGERLVGVEYCEPSADLLPGAANIPGA</sequence>
<name>A0A1H1ELQ2_9MICC</name>
<dbReference type="AlphaFoldDB" id="A0A1H1ELQ2"/>
<evidence type="ECO:0000313" key="1">
    <source>
        <dbReference type="EMBL" id="SDQ89677.1"/>
    </source>
</evidence>
<reference evidence="1 2" key="1">
    <citation type="submission" date="2016-10" db="EMBL/GenBank/DDBJ databases">
        <authorList>
            <person name="de Groot N.N."/>
        </authorList>
    </citation>
    <scope>NUCLEOTIDE SEQUENCE [LARGE SCALE GENOMIC DNA]</scope>
    <source>
        <strain evidence="1 2">DSM 20117</strain>
    </source>
</reference>
<dbReference type="InterPro" id="IPR029033">
    <property type="entry name" value="His_PPase_superfam"/>
</dbReference>
<dbReference type="SMART" id="SM00855">
    <property type="entry name" value="PGAM"/>
    <property type="match status" value="1"/>
</dbReference>
<evidence type="ECO:0000313" key="2">
    <source>
        <dbReference type="Proteomes" id="UP000181917"/>
    </source>
</evidence>
<gene>
    <name evidence="1" type="ORF">SAMN04489742_2995</name>
</gene>
<dbReference type="KEGG" id="acry:AC20117_02500"/>
<dbReference type="PANTHER" id="PTHR48100">
    <property type="entry name" value="BROAD-SPECIFICITY PHOSPHATASE YOR283W-RELATED"/>
    <property type="match status" value="1"/>
</dbReference>
<dbReference type="InterPro" id="IPR013078">
    <property type="entry name" value="His_Pase_superF_clade-1"/>
</dbReference>
<dbReference type="GO" id="GO:0005737">
    <property type="term" value="C:cytoplasm"/>
    <property type="evidence" value="ECO:0007669"/>
    <property type="project" value="TreeGrafter"/>
</dbReference>
<dbReference type="EMBL" id="FNKH01000002">
    <property type="protein sequence ID" value="SDQ89677.1"/>
    <property type="molecule type" value="Genomic_DNA"/>
</dbReference>
<keyword evidence="2" id="KW-1185">Reference proteome</keyword>